<dbReference type="RefSeq" id="XP_046052783.1">
    <property type="nucleotide sequence ID" value="XM_046189754.1"/>
</dbReference>
<keyword evidence="2" id="KW-1185">Reference proteome</keyword>
<organism evidence="1 2">
    <name type="scientific">Fusarium redolens</name>
    <dbReference type="NCBI Taxonomy" id="48865"/>
    <lineage>
        <taxon>Eukaryota</taxon>
        <taxon>Fungi</taxon>
        <taxon>Dikarya</taxon>
        <taxon>Ascomycota</taxon>
        <taxon>Pezizomycotina</taxon>
        <taxon>Sordariomycetes</taxon>
        <taxon>Hypocreomycetidae</taxon>
        <taxon>Hypocreales</taxon>
        <taxon>Nectriaceae</taxon>
        <taxon>Fusarium</taxon>
        <taxon>Fusarium redolens species complex</taxon>
    </lineage>
</organism>
<dbReference type="Proteomes" id="UP000720189">
    <property type="component" value="Unassembled WGS sequence"/>
</dbReference>
<evidence type="ECO:0000313" key="1">
    <source>
        <dbReference type="EMBL" id="KAH7260906.1"/>
    </source>
</evidence>
<dbReference type="OrthoDB" id="3066029at2759"/>
<name>A0A9P9KKY4_FUSRE</name>
<comment type="caution">
    <text evidence="1">The sequence shown here is derived from an EMBL/GenBank/DDBJ whole genome shotgun (WGS) entry which is preliminary data.</text>
</comment>
<dbReference type="AlphaFoldDB" id="A0A9P9KKY4"/>
<proteinExistence type="predicted"/>
<evidence type="ECO:0000313" key="2">
    <source>
        <dbReference type="Proteomes" id="UP000720189"/>
    </source>
</evidence>
<sequence>MVTYGWMIDKRLSGIPVPVIRMFFQGIAQLATFPSLNAYILDVMHHRSGEASADEFDVRMVDVGKMPALLTLPGEENGLSRPLSFDSIKNRVEKIVSKTTAQYENSPINWAGLANLFRAQARRGLIQRFIQNGLEMLPKKIRTFMKGWRKVRDGVFFFGLLD</sequence>
<gene>
    <name evidence="1" type="ORF">BKA55DRAFT_535915</name>
</gene>
<reference evidence="1" key="1">
    <citation type="journal article" date="2021" name="Nat. Commun.">
        <title>Genetic determinants of endophytism in the Arabidopsis root mycobiome.</title>
        <authorList>
            <person name="Mesny F."/>
            <person name="Miyauchi S."/>
            <person name="Thiergart T."/>
            <person name="Pickel B."/>
            <person name="Atanasova L."/>
            <person name="Karlsson M."/>
            <person name="Huettel B."/>
            <person name="Barry K.W."/>
            <person name="Haridas S."/>
            <person name="Chen C."/>
            <person name="Bauer D."/>
            <person name="Andreopoulos W."/>
            <person name="Pangilinan J."/>
            <person name="LaButti K."/>
            <person name="Riley R."/>
            <person name="Lipzen A."/>
            <person name="Clum A."/>
            <person name="Drula E."/>
            <person name="Henrissat B."/>
            <person name="Kohler A."/>
            <person name="Grigoriev I.V."/>
            <person name="Martin F.M."/>
            <person name="Hacquard S."/>
        </authorList>
    </citation>
    <scope>NUCLEOTIDE SEQUENCE</scope>
    <source>
        <strain evidence="1">MPI-CAGE-AT-0023</strain>
    </source>
</reference>
<dbReference type="GeneID" id="70219708"/>
<dbReference type="EMBL" id="JAGMUX010000004">
    <property type="protein sequence ID" value="KAH7260906.1"/>
    <property type="molecule type" value="Genomic_DNA"/>
</dbReference>
<protein>
    <submittedName>
        <fullName evidence="1">Uncharacterized protein</fullName>
    </submittedName>
</protein>
<accession>A0A9P9KKY4</accession>